<proteinExistence type="predicted"/>
<accession>S4Y071</accession>
<protein>
    <submittedName>
        <fullName evidence="2">Uncharacterized protein</fullName>
    </submittedName>
</protein>
<dbReference type="HOGENOM" id="CLU_1863868_0_0_7"/>
<dbReference type="EMBL" id="CP003969">
    <property type="protein sequence ID" value="AGP37540.1"/>
    <property type="molecule type" value="Genomic_DNA"/>
</dbReference>
<sequence>MIKASQAISSEIVLDELLCTLLTAVLEQGGAQRACLVLVQDDRLSIEAEATLGESGAATVVLPRATEAVSRRVPASLVRYVYRTKERVILGHAAADAGRAQHADDVAHAHARGRPPRPRSGPALGSSARRPGRRGSR</sequence>
<reference evidence="2 3" key="1">
    <citation type="journal article" date="2013" name="Sci. Rep.">
        <title>Extraordinary expansion of a Sorangium cellulosum genome from an alkaline milieu.</title>
        <authorList>
            <person name="Han K."/>
            <person name="Li Z.F."/>
            <person name="Peng R."/>
            <person name="Zhu L.P."/>
            <person name="Zhou T."/>
            <person name="Wang L.G."/>
            <person name="Li S.G."/>
            <person name="Zhang X.B."/>
            <person name="Hu W."/>
            <person name="Wu Z.H."/>
            <person name="Qin N."/>
            <person name="Li Y.Z."/>
        </authorList>
    </citation>
    <scope>NUCLEOTIDE SEQUENCE [LARGE SCALE GENOMIC DNA]</scope>
    <source>
        <strain evidence="2 3">So0157-2</strain>
    </source>
</reference>
<dbReference type="KEGG" id="scu:SCE1572_25430"/>
<organism evidence="2 3">
    <name type="scientific">Sorangium cellulosum So0157-2</name>
    <dbReference type="NCBI Taxonomy" id="1254432"/>
    <lineage>
        <taxon>Bacteria</taxon>
        <taxon>Pseudomonadati</taxon>
        <taxon>Myxococcota</taxon>
        <taxon>Polyangia</taxon>
        <taxon>Polyangiales</taxon>
        <taxon>Polyangiaceae</taxon>
        <taxon>Sorangium</taxon>
    </lineage>
</organism>
<name>S4Y071_SORCE</name>
<feature type="compositionally biased region" description="Basic and acidic residues" evidence="1">
    <location>
        <begin position="99"/>
        <end position="108"/>
    </location>
</feature>
<gene>
    <name evidence="2" type="ORF">SCE1572_25430</name>
</gene>
<evidence type="ECO:0000313" key="2">
    <source>
        <dbReference type="EMBL" id="AGP37540.1"/>
    </source>
</evidence>
<dbReference type="Gene3D" id="3.30.450.40">
    <property type="match status" value="1"/>
</dbReference>
<dbReference type="RefSeq" id="WP_020737006.1">
    <property type="nucleotide sequence ID" value="NC_021658.1"/>
</dbReference>
<evidence type="ECO:0000313" key="3">
    <source>
        <dbReference type="Proteomes" id="UP000014803"/>
    </source>
</evidence>
<dbReference type="SUPFAM" id="SSF55781">
    <property type="entry name" value="GAF domain-like"/>
    <property type="match status" value="1"/>
</dbReference>
<dbReference type="STRING" id="1254432.SCE1572_25430"/>
<dbReference type="AlphaFoldDB" id="S4Y071"/>
<feature type="compositionally biased region" description="Low complexity" evidence="1">
    <location>
        <begin position="120"/>
        <end position="129"/>
    </location>
</feature>
<evidence type="ECO:0000256" key="1">
    <source>
        <dbReference type="SAM" id="MobiDB-lite"/>
    </source>
</evidence>
<dbReference type="InterPro" id="IPR029016">
    <property type="entry name" value="GAF-like_dom_sf"/>
</dbReference>
<feature type="region of interest" description="Disordered" evidence="1">
    <location>
        <begin position="96"/>
        <end position="137"/>
    </location>
</feature>
<dbReference type="Proteomes" id="UP000014803">
    <property type="component" value="Chromosome"/>
</dbReference>
<dbReference type="eggNOG" id="COG2203">
    <property type="taxonomic scope" value="Bacteria"/>
</dbReference>